<sequence>MELIYRRIYGARITVLHVDVAGGGNRDLPTISIRDCMEHMKQQLGNDLHWNESSTSTTSVSKPPLRHISKARSTMSASLAKFQQMSDEAAKANVNDVFSPNWTPPKFDRSAPDYGRPKHGSLTEKRGIAAGNHISREIIQLCELINEFGDPQPDGTVIITFGKLFDIYTYVSDKECPQRVQSNVRLTSTTFQVVGMLLRARRHKIVDFAGEMLYQRQDENVKITMLLPIDKVRLLYTQSNDPALCLQH</sequence>
<dbReference type="Proteomes" id="UP000046395">
    <property type="component" value="Unassembled WGS sequence"/>
</dbReference>
<dbReference type="GO" id="GO:0003779">
    <property type="term" value="F:actin binding"/>
    <property type="evidence" value="ECO:0007669"/>
    <property type="project" value="InterPro"/>
</dbReference>
<dbReference type="InterPro" id="IPR027817">
    <property type="entry name" value="Costars_dom"/>
</dbReference>
<organism evidence="2 3">
    <name type="scientific">Trichuris muris</name>
    <name type="common">Mouse whipworm</name>
    <dbReference type="NCBI Taxonomy" id="70415"/>
    <lineage>
        <taxon>Eukaryota</taxon>
        <taxon>Metazoa</taxon>
        <taxon>Ecdysozoa</taxon>
        <taxon>Nematoda</taxon>
        <taxon>Enoplea</taxon>
        <taxon>Dorylaimia</taxon>
        <taxon>Trichinellida</taxon>
        <taxon>Trichuridae</taxon>
        <taxon>Trichuris</taxon>
    </lineage>
</organism>
<proteinExistence type="predicted"/>
<dbReference type="WBParaSite" id="TMUE_1000004152.1">
    <property type="protein sequence ID" value="TMUE_1000004152.1"/>
    <property type="gene ID" value="WBGene00291251"/>
</dbReference>
<protein>
    <submittedName>
        <fullName evidence="3">Costars domain-containing protein</fullName>
    </submittedName>
</protein>
<dbReference type="PANTHER" id="PTHR22739:SF7">
    <property type="entry name" value="EG:152A3.3 PROTEIN-RELATED"/>
    <property type="match status" value="1"/>
</dbReference>
<feature type="domain" description="Costars" evidence="1">
    <location>
        <begin position="132"/>
        <end position="226"/>
    </location>
</feature>
<evidence type="ECO:0000313" key="2">
    <source>
        <dbReference type="Proteomes" id="UP000046395"/>
    </source>
</evidence>
<dbReference type="Gene3D" id="1.10.10.1540">
    <property type="entry name" value="Costar domain"/>
    <property type="match status" value="2"/>
</dbReference>
<dbReference type="AlphaFoldDB" id="A0A5S6QB16"/>
<keyword evidence="2" id="KW-1185">Reference proteome</keyword>
<dbReference type="InterPro" id="IPR038095">
    <property type="entry name" value="Costars_sf"/>
</dbReference>
<dbReference type="InterPro" id="IPR026111">
    <property type="entry name" value="Abra"/>
</dbReference>
<dbReference type="GO" id="GO:0030017">
    <property type="term" value="C:sarcomere"/>
    <property type="evidence" value="ECO:0007669"/>
    <property type="project" value="TreeGrafter"/>
</dbReference>
<dbReference type="PANTHER" id="PTHR22739">
    <property type="entry name" value="STRIATED MUSCLE ACTIVATOR OF RHO-DEPENDENT SIGNALING-RELATED"/>
    <property type="match status" value="1"/>
</dbReference>
<evidence type="ECO:0000313" key="3">
    <source>
        <dbReference type="WBParaSite" id="TMUE_1000004152.1"/>
    </source>
</evidence>
<evidence type="ECO:0000259" key="1">
    <source>
        <dbReference type="SMART" id="SM01283"/>
    </source>
</evidence>
<accession>A0A5S6QB16</accession>
<name>A0A5S6QB16_TRIMR</name>
<dbReference type="Pfam" id="PF14705">
    <property type="entry name" value="Costars"/>
    <property type="match status" value="1"/>
</dbReference>
<dbReference type="GO" id="GO:0035025">
    <property type="term" value="P:positive regulation of Rho protein signal transduction"/>
    <property type="evidence" value="ECO:0007669"/>
    <property type="project" value="InterPro"/>
</dbReference>
<dbReference type="GO" id="GO:0045944">
    <property type="term" value="P:positive regulation of transcription by RNA polymerase II"/>
    <property type="evidence" value="ECO:0007669"/>
    <property type="project" value="TreeGrafter"/>
</dbReference>
<reference evidence="3" key="1">
    <citation type="submission" date="2019-12" db="UniProtKB">
        <authorList>
            <consortium name="WormBaseParasite"/>
        </authorList>
    </citation>
    <scope>IDENTIFICATION</scope>
</reference>
<dbReference type="SMART" id="SM01283">
    <property type="entry name" value="Costars"/>
    <property type="match status" value="1"/>
</dbReference>